<reference evidence="1 2" key="1">
    <citation type="submission" date="2015-09" db="EMBL/GenBank/DDBJ databases">
        <title>Draft Genome Sequence of Bradyrhizobium manausense Strain BR 3351T, a Novel Symbiotic Nitrogen-Fixing Alphaproteobacterium Isolated from Brazilian Amazon Rain Forest.</title>
        <authorList>
            <person name="De Araujo J.L."/>
            <person name="Zilli J.E."/>
        </authorList>
    </citation>
    <scope>NUCLEOTIDE SEQUENCE [LARGE SCALE GENOMIC DNA]</scope>
    <source>
        <strain evidence="1 2">BR3351</strain>
    </source>
</reference>
<accession>A0A0R3DQP1</accession>
<gene>
    <name evidence="1" type="ORF">AOQ71_17265</name>
</gene>
<dbReference type="EMBL" id="LJYG01000071">
    <property type="protein sequence ID" value="KRQ11969.1"/>
    <property type="molecule type" value="Genomic_DNA"/>
</dbReference>
<dbReference type="STRING" id="989370.AOQ71_17265"/>
<dbReference type="SUPFAM" id="SSF53850">
    <property type="entry name" value="Periplasmic binding protein-like II"/>
    <property type="match status" value="1"/>
</dbReference>
<proteinExistence type="predicted"/>
<dbReference type="RefSeq" id="WP_057748311.1">
    <property type="nucleotide sequence ID" value="NZ_LJYG01000071.1"/>
</dbReference>
<sequence length="63" mass="7084">MWRIAEAIQGYLRKAGMDVQVEQQALSAWFASGMNGEYSMTTLQICYDAFFPRADTAFRVAGI</sequence>
<dbReference type="Proteomes" id="UP000051936">
    <property type="component" value="Unassembled WGS sequence"/>
</dbReference>
<evidence type="ECO:0000313" key="1">
    <source>
        <dbReference type="EMBL" id="KRQ11969.1"/>
    </source>
</evidence>
<protein>
    <submittedName>
        <fullName evidence="1">Uncharacterized protein</fullName>
    </submittedName>
</protein>
<dbReference type="Gene3D" id="3.10.105.10">
    <property type="entry name" value="Dipeptide-binding Protein, Domain 3"/>
    <property type="match status" value="1"/>
</dbReference>
<dbReference type="OrthoDB" id="9801912at2"/>
<organism evidence="1 2">
    <name type="scientific">Bradyrhizobium manausense</name>
    <dbReference type="NCBI Taxonomy" id="989370"/>
    <lineage>
        <taxon>Bacteria</taxon>
        <taxon>Pseudomonadati</taxon>
        <taxon>Pseudomonadota</taxon>
        <taxon>Alphaproteobacteria</taxon>
        <taxon>Hyphomicrobiales</taxon>
        <taxon>Nitrobacteraceae</taxon>
        <taxon>Bradyrhizobium</taxon>
    </lineage>
</organism>
<evidence type="ECO:0000313" key="2">
    <source>
        <dbReference type="Proteomes" id="UP000051936"/>
    </source>
</evidence>
<keyword evidence="2" id="KW-1185">Reference proteome</keyword>
<name>A0A0R3DQP1_9BRAD</name>
<dbReference type="AlphaFoldDB" id="A0A0R3DQP1"/>
<comment type="caution">
    <text evidence="1">The sequence shown here is derived from an EMBL/GenBank/DDBJ whole genome shotgun (WGS) entry which is preliminary data.</text>
</comment>